<evidence type="ECO:0000256" key="3">
    <source>
        <dbReference type="ARBA" id="ARBA00022603"/>
    </source>
</evidence>
<dbReference type="Pfam" id="PF00398">
    <property type="entry name" value="RrnaAD"/>
    <property type="match status" value="1"/>
</dbReference>
<evidence type="ECO:0000256" key="7">
    <source>
        <dbReference type="ARBA" id="ARBA00022946"/>
    </source>
</evidence>
<evidence type="ECO:0000256" key="9">
    <source>
        <dbReference type="ARBA" id="ARBA00023128"/>
    </source>
</evidence>
<evidence type="ECO:0000313" key="13">
    <source>
        <dbReference type="EMBL" id="JAI66426.1"/>
    </source>
</evidence>
<accession>A0A0P4WHV0</accession>
<keyword evidence="3 11" id="KW-0489">Methyltransferase</keyword>
<dbReference type="Gene3D" id="3.40.50.150">
    <property type="entry name" value="Vaccinia Virus protein VP39"/>
    <property type="match status" value="1"/>
</dbReference>
<keyword evidence="10" id="KW-0804">Transcription</keyword>
<organism evidence="13">
    <name type="scientific">Scylla olivacea</name>
    <name type="common">Orange mud crab</name>
    <name type="synonym">Cancer olivacea</name>
    <dbReference type="NCBI Taxonomy" id="85551"/>
    <lineage>
        <taxon>Eukaryota</taxon>
        <taxon>Metazoa</taxon>
        <taxon>Ecdysozoa</taxon>
        <taxon>Arthropoda</taxon>
        <taxon>Crustacea</taxon>
        <taxon>Multicrustacea</taxon>
        <taxon>Malacostraca</taxon>
        <taxon>Eumalacostraca</taxon>
        <taxon>Eucarida</taxon>
        <taxon>Decapoda</taxon>
        <taxon>Pleocyemata</taxon>
        <taxon>Brachyura</taxon>
        <taxon>Eubrachyura</taxon>
        <taxon>Portunoidea</taxon>
        <taxon>Portunidae</taxon>
        <taxon>Portuninae</taxon>
        <taxon>Scylla</taxon>
    </lineage>
</organism>
<evidence type="ECO:0000256" key="12">
    <source>
        <dbReference type="SAM" id="MobiDB-lite"/>
    </source>
</evidence>
<dbReference type="GO" id="GO:0006391">
    <property type="term" value="P:transcription initiation at mitochondrial promoter"/>
    <property type="evidence" value="ECO:0007669"/>
    <property type="project" value="TreeGrafter"/>
</dbReference>
<reference evidence="13" key="1">
    <citation type="submission" date="2015-09" db="EMBL/GenBank/DDBJ databases">
        <title>Scylla olivacea transcriptome.</title>
        <authorList>
            <person name="Ikhwanuddin M."/>
        </authorList>
    </citation>
    <scope>NUCLEOTIDE SEQUENCE</scope>
</reference>
<dbReference type="InterPro" id="IPR029063">
    <property type="entry name" value="SAM-dependent_MTases_sf"/>
</dbReference>
<evidence type="ECO:0000256" key="8">
    <source>
        <dbReference type="ARBA" id="ARBA00023015"/>
    </source>
</evidence>
<dbReference type="EMBL" id="GDRN01051034">
    <property type="protein sequence ID" value="JAI66426.1"/>
    <property type="molecule type" value="Transcribed_RNA"/>
</dbReference>
<dbReference type="GO" id="GO:0003723">
    <property type="term" value="F:RNA binding"/>
    <property type="evidence" value="ECO:0007669"/>
    <property type="project" value="UniProtKB-KW"/>
</dbReference>
<comment type="subcellular location">
    <subcellularLocation>
        <location evidence="1">Mitochondrion</location>
    </subcellularLocation>
</comment>
<protein>
    <recommendedName>
        <fullName evidence="11">rRNA adenine N(6)-methyltransferase</fullName>
        <ecNumber evidence="11">2.1.1.-</ecNumber>
    </recommendedName>
</protein>
<evidence type="ECO:0000256" key="2">
    <source>
        <dbReference type="ARBA" id="ARBA00022552"/>
    </source>
</evidence>
<name>A0A0P4WHV0_SCYOL</name>
<dbReference type="InterPro" id="IPR001737">
    <property type="entry name" value="KsgA/Erm"/>
</dbReference>
<evidence type="ECO:0000256" key="4">
    <source>
        <dbReference type="ARBA" id="ARBA00022679"/>
    </source>
</evidence>
<evidence type="ECO:0000256" key="10">
    <source>
        <dbReference type="ARBA" id="ARBA00023163"/>
    </source>
</evidence>
<keyword evidence="9" id="KW-0496">Mitochondrion</keyword>
<comment type="similarity">
    <text evidence="11">Belongs to the class I-like SAM-binding methyltransferase superfamily. rRNA adenine N(6)-methyltransferase family.</text>
</comment>
<keyword evidence="8" id="KW-0805">Transcription regulation</keyword>
<keyword evidence="4 11" id="KW-0808">Transferase</keyword>
<evidence type="ECO:0000256" key="1">
    <source>
        <dbReference type="ARBA" id="ARBA00004173"/>
    </source>
</evidence>
<dbReference type="PANTHER" id="PTHR11727:SF13">
    <property type="entry name" value="DIMETHYLADENOSINE TRANSFERASE 2, MITOCHONDRIAL"/>
    <property type="match status" value="1"/>
</dbReference>
<keyword evidence="5 11" id="KW-0949">S-adenosyl-L-methionine</keyword>
<dbReference type="SUPFAM" id="SSF53335">
    <property type="entry name" value="S-adenosyl-L-methionine-dependent methyltransferases"/>
    <property type="match status" value="1"/>
</dbReference>
<sequence>MMLTRFSRTSFAPKPSYLYFACQKYMNKISTKRNIGIAENRNFCKGSVRLETVSRVTERKNFLTGEDSDSAFLQPTFSEDSSKISQDKIIHDLSKKIKLLLKGSKGTRRQHIVDINVAETLVTYLKKDLGDSDIIVESSPGIGLLTEIILTETENSVVVYEPNNKLRSNFKKLLLPQYSSRLQVQKYDFEKFYGYYIIDQKEPEKPILQNFLDPMLRKEGSEFLPVKIVGVIYDAKFIARLIFSYTFQCSLFREISPVLYIYIPFSIYCKITRDLNYVYNSHGLQFQYYFNVETLHVASKESFYPICTKFRKKMRDNDDMYLVKISPKKEFLQEVPNNELESFHYFMNTISRIKRADSLIIGMERWIPDCGPVLIKNGFHVFAHPRELSPEQLLQAYKIFKNLPSYQESTFHYQRQQFVARYGSKDEEMLESKSTDETVDLDDHEFLEN</sequence>
<evidence type="ECO:0000256" key="6">
    <source>
        <dbReference type="ARBA" id="ARBA00022884"/>
    </source>
</evidence>
<dbReference type="GO" id="GO:0005759">
    <property type="term" value="C:mitochondrial matrix"/>
    <property type="evidence" value="ECO:0007669"/>
    <property type="project" value="TreeGrafter"/>
</dbReference>
<dbReference type="GO" id="GO:0000179">
    <property type="term" value="F:rRNA (adenine-N6,N6-)-dimethyltransferase activity"/>
    <property type="evidence" value="ECO:0007669"/>
    <property type="project" value="TreeGrafter"/>
</dbReference>
<evidence type="ECO:0000256" key="5">
    <source>
        <dbReference type="ARBA" id="ARBA00022691"/>
    </source>
</evidence>
<dbReference type="PANTHER" id="PTHR11727">
    <property type="entry name" value="DIMETHYLADENOSINE TRANSFERASE"/>
    <property type="match status" value="1"/>
</dbReference>
<feature type="region of interest" description="Disordered" evidence="12">
    <location>
        <begin position="429"/>
        <end position="449"/>
    </location>
</feature>
<keyword evidence="2 11" id="KW-0698">rRNA processing</keyword>
<dbReference type="AlphaFoldDB" id="A0A0P4WHV0"/>
<dbReference type="GO" id="GO:0034246">
    <property type="term" value="F:mitochondrial transcription factor activity"/>
    <property type="evidence" value="ECO:0007669"/>
    <property type="project" value="TreeGrafter"/>
</dbReference>
<proteinExistence type="inferred from homology"/>
<keyword evidence="7" id="KW-0809">Transit peptide</keyword>
<keyword evidence="6" id="KW-0694">RNA-binding</keyword>
<dbReference type="EC" id="2.1.1.-" evidence="11"/>
<evidence type="ECO:0000256" key="11">
    <source>
        <dbReference type="RuleBase" id="RU362106"/>
    </source>
</evidence>